<dbReference type="STRING" id="1486859.SAMN05444273_10626"/>
<organism evidence="1 2">
    <name type="scientific">Litoreibacter ascidiaceicola</name>
    <dbReference type="NCBI Taxonomy" id="1486859"/>
    <lineage>
        <taxon>Bacteria</taxon>
        <taxon>Pseudomonadati</taxon>
        <taxon>Pseudomonadota</taxon>
        <taxon>Alphaproteobacteria</taxon>
        <taxon>Rhodobacterales</taxon>
        <taxon>Roseobacteraceae</taxon>
        <taxon>Litoreibacter</taxon>
    </lineage>
</organism>
<dbReference type="AlphaFoldDB" id="A0A1M5BL00"/>
<reference evidence="2" key="1">
    <citation type="submission" date="2016-11" db="EMBL/GenBank/DDBJ databases">
        <authorList>
            <person name="Varghese N."/>
            <person name="Submissions S."/>
        </authorList>
    </citation>
    <scope>NUCLEOTIDE SEQUENCE [LARGE SCALE GENOMIC DNA]</scope>
    <source>
        <strain evidence="2">DSM 100566</strain>
    </source>
</reference>
<evidence type="ECO:0000313" key="2">
    <source>
        <dbReference type="Proteomes" id="UP000184144"/>
    </source>
</evidence>
<keyword evidence="2" id="KW-1185">Reference proteome</keyword>
<protein>
    <submittedName>
        <fullName evidence="1">Uncharacterized protein</fullName>
    </submittedName>
</protein>
<dbReference type="EMBL" id="FQUV01000006">
    <property type="protein sequence ID" value="SHF43116.1"/>
    <property type="molecule type" value="Genomic_DNA"/>
</dbReference>
<accession>A0A1M5BL00</accession>
<dbReference type="Proteomes" id="UP000184144">
    <property type="component" value="Unassembled WGS sequence"/>
</dbReference>
<evidence type="ECO:0000313" key="1">
    <source>
        <dbReference type="EMBL" id="SHF43116.1"/>
    </source>
</evidence>
<sequence>MTRFRGLLLVVIMTCFGTISLAQKSPLPPEIDRGLFRATPGGIDEIYVFPLSASKSEMTFVSCPFVELPDGSEGTACHFETLSGVGDVLLNTAKQDVAGCAIKDHWNIDCPDFTAEGFTFSNARKLAEVVQERLQESTSEMPVPPIKPDAVSTGEATAGQLEAYRNKHFEVVEDCTSFAGDPTLQKACTSGLDALAPAPDILGATALTVGARAFVCLVSVGWSIPACASVVTAEQ</sequence>
<name>A0A1M5BL00_9RHOB</name>
<proteinExistence type="predicted"/>
<gene>
    <name evidence="1" type="ORF">SAMN05444273_10626</name>
</gene>